<dbReference type="AlphaFoldDB" id="A0AAJ7T169"/>
<dbReference type="PRINTS" id="PR01904">
    <property type="entry name" value="GPR40FAMILY"/>
</dbReference>
<accession>A0AAJ7T169</accession>
<evidence type="ECO:0000256" key="1">
    <source>
        <dbReference type="ARBA" id="ARBA00004141"/>
    </source>
</evidence>
<dbReference type="PRINTS" id="PR00237">
    <property type="entry name" value="GPCRRHODOPSN"/>
</dbReference>
<feature type="domain" description="G-protein coupled receptors family 1 profile" evidence="11">
    <location>
        <begin position="23"/>
        <end position="282"/>
    </location>
</feature>
<comment type="subcellular location">
    <subcellularLocation>
        <location evidence="1">Membrane</location>
        <topology evidence="1">Multi-pass membrane protein</topology>
    </subcellularLocation>
</comment>
<protein>
    <submittedName>
        <fullName evidence="13">Proteinase-activated receptor 1-like</fullName>
    </submittedName>
</protein>
<keyword evidence="6 9" id="KW-0675">Receptor</keyword>
<proteinExistence type="inferred from homology"/>
<feature type="transmembrane region" description="Helical" evidence="10">
    <location>
        <begin position="82"/>
        <end position="102"/>
    </location>
</feature>
<dbReference type="GO" id="GO:0005886">
    <property type="term" value="C:plasma membrane"/>
    <property type="evidence" value="ECO:0007669"/>
    <property type="project" value="TreeGrafter"/>
</dbReference>
<reference evidence="13" key="1">
    <citation type="submission" date="2025-08" db="UniProtKB">
        <authorList>
            <consortium name="RefSeq"/>
        </authorList>
    </citation>
    <scope>IDENTIFICATION</scope>
    <source>
        <tissue evidence="13">Sperm</tissue>
    </source>
</reference>
<evidence type="ECO:0000256" key="7">
    <source>
        <dbReference type="ARBA" id="ARBA00023180"/>
    </source>
</evidence>
<feature type="transmembrane region" description="Helical" evidence="10">
    <location>
        <begin position="262"/>
        <end position="285"/>
    </location>
</feature>
<feature type="transmembrane region" description="Helical" evidence="10">
    <location>
        <begin position="182"/>
        <end position="203"/>
    </location>
</feature>
<dbReference type="InterPro" id="IPR000276">
    <property type="entry name" value="GPCR_Rhodpsn"/>
</dbReference>
<dbReference type="PANTHER" id="PTHR24232">
    <property type="entry name" value="G-PROTEIN COUPLED RECEPTOR"/>
    <property type="match status" value="1"/>
</dbReference>
<keyword evidence="5 10" id="KW-0472">Membrane</keyword>
<keyword evidence="12" id="KW-1185">Reference proteome</keyword>
<dbReference type="PANTHER" id="PTHR24232:SF53">
    <property type="entry name" value="G-PROTEIN COUPLED RECEPTORS FAMILY 1 PROFILE DOMAIN-CONTAINING PROTEIN"/>
    <property type="match status" value="1"/>
</dbReference>
<dbReference type="Pfam" id="PF00001">
    <property type="entry name" value="7tm_1"/>
    <property type="match status" value="1"/>
</dbReference>
<evidence type="ECO:0000313" key="13">
    <source>
        <dbReference type="RefSeq" id="XP_032808456.1"/>
    </source>
</evidence>
<evidence type="ECO:0000256" key="8">
    <source>
        <dbReference type="ARBA" id="ARBA00023224"/>
    </source>
</evidence>
<dbReference type="PROSITE" id="PS50262">
    <property type="entry name" value="G_PROTEIN_RECEP_F1_2"/>
    <property type="match status" value="1"/>
</dbReference>
<evidence type="ECO:0000256" key="4">
    <source>
        <dbReference type="ARBA" id="ARBA00023040"/>
    </source>
</evidence>
<evidence type="ECO:0000256" key="2">
    <source>
        <dbReference type="ARBA" id="ARBA00022692"/>
    </source>
</evidence>
<evidence type="ECO:0000256" key="3">
    <source>
        <dbReference type="ARBA" id="ARBA00022989"/>
    </source>
</evidence>
<dbReference type="Gene3D" id="1.20.1070.10">
    <property type="entry name" value="Rhodopsin 7-helix transmembrane proteins"/>
    <property type="match status" value="1"/>
</dbReference>
<dbReference type="PROSITE" id="PS00237">
    <property type="entry name" value="G_PROTEIN_RECEP_F1_1"/>
    <property type="match status" value="1"/>
</dbReference>
<sequence length="333" mass="37018">MDLSQLLPSVIIPTFYSVAVILGLPLNLLAVCILASKKKDSMSVYMVNLAAADTSFLLVLPMKIVYHLKGNHWSLPGFFCRVYTMTFFSTLYTATMLVAAISMDRYLAIVHPLWVTGWRKTRTAWIVSAVIWTLAVSHSVPSNFVTILSVANATNNSSDPPRIICYEAFTKEDLDFLVPFRLFLFVTLYFTSLVVTLFSYGNIIRVLVTSQQSNQEKKSRATKITVVSILIYVFCFSPYNATHLVAFASSKMSNFSYHAISILRDITLCLCSLNSLFDPLIIYIASSAFRSSVKNIFSCVPMPTAPSSHALLAPRGGWDRVPGTGLLRLSKAE</sequence>
<name>A0AAJ7T169_PETMA</name>
<dbReference type="SUPFAM" id="SSF81321">
    <property type="entry name" value="Family A G protein-coupled receptor-like"/>
    <property type="match status" value="1"/>
</dbReference>
<feature type="transmembrane region" description="Helical" evidence="10">
    <location>
        <begin position="42"/>
        <end position="62"/>
    </location>
</feature>
<dbReference type="InterPro" id="IPR017452">
    <property type="entry name" value="GPCR_Rhodpsn_7TM"/>
</dbReference>
<comment type="similarity">
    <text evidence="9">Belongs to the G-protein coupled receptor 1 family.</text>
</comment>
<dbReference type="GO" id="GO:0004930">
    <property type="term" value="F:G protein-coupled receptor activity"/>
    <property type="evidence" value="ECO:0007669"/>
    <property type="project" value="UniProtKB-KW"/>
</dbReference>
<feature type="transmembrane region" description="Helical" evidence="10">
    <location>
        <begin position="123"/>
        <end position="140"/>
    </location>
</feature>
<dbReference type="GO" id="GO:0035025">
    <property type="term" value="P:positive regulation of Rho protein signal transduction"/>
    <property type="evidence" value="ECO:0007669"/>
    <property type="project" value="TreeGrafter"/>
</dbReference>
<organism evidence="12 13">
    <name type="scientific">Petromyzon marinus</name>
    <name type="common">Sea lamprey</name>
    <dbReference type="NCBI Taxonomy" id="7757"/>
    <lineage>
        <taxon>Eukaryota</taxon>
        <taxon>Metazoa</taxon>
        <taxon>Chordata</taxon>
        <taxon>Craniata</taxon>
        <taxon>Vertebrata</taxon>
        <taxon>Cyclostomata</taxon>
        <taxon>Hyperoartia</taxon>
        <taxon>Petromyzontiformes</taxon>
        <taxon>Petromyzontidae</taxon>
        <taxon>Petromyzon</taxon>
    </lineage>
</organism>
<keyword evidence="7" id="KW-0325">Glycoprotein</keyword>
<evidence type="ECO:0000256" key="9">
    <source>
        <dbReference type="RuleBase" id="RU000688"/>
    </source>
</evidence>
<feature type="transmembrane region" description="Helical" evidence="10">
    <location>
        <begin position="15"/>
        <end position="35"/>
    </location>
</feature>
<dbReference type="RefSeq" id="XP_032808456.1">
    <property type="nucleotide sequence ID" value="XM_032952565.1"/>
</dbReference>
<evidence type="ECO:0000313" key="12">
    <source>
        <dbReference type="Proteomes" id="UP001318040"/>
    </source>
</evidence>
<dbReference type="Proteomes" id="UP001318040">
    <property type="component" value="Chromosome 11"/>
</dbReference>
<evidence type="ECO:0000259" key="11">
    <source>
        <dbReference type="PROSITE" id="PS50262"/>
    </source>
</evidence>
<keyword evidence="4 9" id="KW-0297">G-protein coupled receptor</keyword>
<dbReference type="InterPro" id="IPR013312">
    <property type="entry name" value="GPR40-rel_orph"/>
</dbReference>
<evidence type="ECO:0000256" key="10">
    <source>
        <dbReference type="SAM" id="Phobius"/>
    </source>
</evidence>
<keyword evidence="8 9" id="KW-0807">Transducer</keyword>
<evidence type="ECO:0000256" key="6">
    <source>
        <dbReference type="ARBA" id="ARBA00023170"/>
    </source>
</evidence>
<keyword evidence="3 10" id="KW-1133">Transmembrane helix</keyword>
<dbReference type="GO" id="GO:0007200">
    <property type="term" value="P:phospholipase C-activating G protein-coupled receptor signaling pathway"/>
    <property type="evidence" value="ECO:0007669"/>
    <property type="project" value="TreeGrafter"/>
</dbReference>
<gene>
    <name evidence="13" type="primary">LOC116941451</name>
</gene>
<dbReference type="KEGG" id="pmrn:116941451"/>
<evidence type="ECO:0000256" key="5">
    <source>
        <dbReference type="ARBA" id="ARBA00023136"/>
    </source>
</evidence>
<feature type="transmembrane region" description="Helical" evidence="10">
    <location>
        <begin position="224"/>
        <end position="242"/>
    </location>
</feature>
<keyword evidence="2 9" id="KW-0812">Transmembrane</keyword>